<reference evidence="1 2" key="1">
    <citation type="journal article" date="2015" name="Plant Cell">
        <title>Oil accumulation by the oleaginous diatom Fistulifera solaris as revealed by the genome and transcriptome.</title>
        <authorList>
            <person name="Tanaka T."/>
            <person name="Maeda Y."/>
            <person name="Veluchamy A."/>
            <person name="Tanaka M."/>
            <person name="Abida H."/>
            <person name="Marechal E."/>
            <person name="Bowler C."/>
            <person name="Muto M."/>
            <person name="Sunaga Y."/>
            <person name="Tanaka M."/>
            <person name="Yoshino T."/>
            <person name="Taniguchi T."/>
            <person name="Fukuda Y."/>
            <person name="Nemoto M."/>
            <person name="Matsumoto M."/>
            <person name="Wong P.S."/>
            <person name="Aburatani S."/>
            <person name="Fujibuchi W."/>
        </authorList>
    </citation>
    <scope>NUCLEOTIDE SEQUENCE [LARGE SCALE GENOMIC DNA]</scope>
    <source>
        <strain evidence="1 2">JPCC DA0580</strain>
    </source>
</reference>
<accession>A0A1Z5KLC9</accession>
<protein>
    <submittedName>
        <fullName evidence="1">Uncharacterized protein</fullName>
    </submittedName>
</protein>
<proteinExistence type="predicted"/>
<dbReference type="Proteomes" id="UP000198406">
    <property type="component" value="Unassembled WGS sequence"/>
</dbReference>
<dbReference type="InParanoid" id="A0A1Z5KLC9"/>
<dbReference type="AlphaFoldDB" id="A0A1Z5KLC9"/>
<sequence>MEKRRQTIRPFRKLLAAFRSRHDAGDDVVSFDREAAAPESVPRNPYRIIIWDIDNSRPRGGELLSEAPEYDYLAAEDCPGVAAVPGRQALRFACDYDAALDDFFSPPTRRVTFAQHVTVVPIQSHQSLTEDEKRFLYGVKSTKKEKSLKEQQYEDSKHCIENALEEEMFYPNHEGKLVHPAHFRSFVRKILPTLPRDIKVPVPGFLSFEEYYGLLECYARKYNTSIAEEMIQDDAFEV</sequence>
<dbReference type="EMBL" id="BDSP01000252">
    <property type="protein sequence ID" value="GAX26872.1"/>
    <property type="molecule type" value="Genomic_DNA"/>
</dbReference>
<comment type="caution">
    <text evidence="1">The sequence shown here is derived from an EMBL/GenBank/DDBJ whole genome shotgun (WGS) entry which is preliminary data.</text>
</comment>
<evidence type="ECO:0000313" key="1">
    <source>
        <dbReference type="EMBL" id="GAX26872.1"/>
    </source>
</evidence>
<keyword evidence="2" id="KW-1185">Reference proteome</keyword>
<gene>
    <name evidence="1" type="ORF">FisN_9Lu168</name>
</gene>
<organism evidence="1 2">
    <name type="scientific">Fistulifera solaris</name>
    <name type="common">Oleaginous diatom</name>
    <dbReference type="NCBI Taxonomy" id="1519565"/>
    <lineage>
        <taxon>Eukaryota</taxon>
        <taxon>Sar</taxon>
        <taxon>Stramenopiles</taxon>
        <taxon>Ochrophyta</taxon>
        <taxon>Bacillariophyta</taxon>
        <taxon>Bacillariophyceae</taxon>
        <taxon>Bacillariophycidae</taxon>
        <taxon>Naviculales</taxon>
        <taxon>Naviculaceae</taxon>
        <taxon>Fistulifera</taxon>
    </lineage>
</organism>
<name>A0A1Z5KLC9_FISSO</name>
<evidence type="ECO:0000313" key="2">
    <source>
        <dbReference type="Proteomes" id="UP000198406"/>
    </source>
</evidence>